<organism evidence="4">
    <name type="scientific">Gongylonema pulchrum</name>
    <dbReference type="NCBI Taxonomy" id="637853"/>
    <lineage>
        <taxon>Eukaryota</taxon>
        <taxon>Metazoa</taxon>
        <taxon>Ecdysozoa</taxon>
        <taxon>Nematoda</taxon>
        <taxon>Chromadorea</taxon>
        <taxon>Rhabditida</taxon>
        <taxon>Spirurina</taxon>
        <taxon>Spiruromorpha</taxon>
        <taxon>Spiruroidea</taxon>
        <taxon>Gongylonematidae</taxon>
        <taxon>Gongylonema</taxon>
    </lineage>
</organism>
<evidence type="ECO:0000313" key="2">
    <source>
        <dbReference type="EMBL" id="VDK60928.1"/>
    </source>
</evidence>
<dbReference type="WBParaSite" id="GPUH_0000813801-mRNA-1">
    <property type="protein sequence ID" value="GPUH_0000813801-mRNA-1"/>
    <property type="gene ID" value="GPUH_0000813801"/>
</dbReference>
<evidence type="ECO:0000313" key="3">
    <source>
        <dbReference type="Proteomes" id="UP000271098"/>
    </source>
</evidence>
<name>A0A183DHD8_9BILA</name>
<gene>
    <name evidence="2" type="ORF">GPUH_LOCUS8131</name>
</gene>
<evidence type="ECO:0000313" key="4">
    <source>
        <dbReference type="WBParaSite" id="GPUH_0000813801-mRNA-1"/>
    </source>
</evidence>
<dbReference type="Proteomes" id="UP000271098">
    <property type="component" value="Unassembled WGS sequence"/>
</dbReference>
<dbReference type="EMBL" id="UYRT01022880">
    <property type="protein sequence ID" value="VDK60928.1"/>
    <property type="molecule type" value="Genomic_DNA"/>
</dbReference>
<sequence>MLKYRVRPNNLYSRNRAKTNSSISLGAPLLSLDKPSSSSSLSSASQSSTSSQETIHIRDRSSSLSSLSSVDSSDSSEWVCFSSLDIFG</sequence>
<proteinExistence type="predicted"/>
<dbReference type="AlphaFoldDB" id="A0A183DHD8"/>
<keyword evidence="3" id="KW-1185">Reference proteome</keyword>
<feature type="region of interest" description="Disordered" evidence="1">
    <location>
        <begin position="33"/>
        <end position="76"/>
    </location>
</feature>
<feature type="compositionally biased region" description="Low complexity" evidence="1">
    <location>
        <begin position="33"/>
        <end position="51"/>
    </location>
</feature>
<feature type="compositionally biased region" description="Low complexity" evidence="1">
    <location>
        <begin position="62"/>
        <end position="76"/>
    </location>
</feature>
<evidence type="ECO:0000256" key="1">
    <source>
        <dbReference type="SAM" id="MobiDB-lite"/>
    </source>
</evidence>
<protein>
    <submittedName>
        <fullName evidence="2 4">Uncharacterized protein</fullName>
    </submittedName>
</protein>
<accession>A0A183DHD8</accession>
<reference evidence="2 3" key="2">
    <citation type="submission" date="2018-11" db="EMBL/GenBank/DDBJ databases">
        <authorList>
            <consortium name="Pathogen Informatics"/>
        </authorList>
    </citation>
    <scope>NUCLEOTIDE SEQUENCE [LARGE SCALE GENOMIC DNA]</scope>
</reference>
<reference evidence="4" key="1">
    <citation type="submission" date="2016-06" db="UniProtKB">
        <authorList>
            <consortium name="WormBaseParasite"/>
        </authorList>
    </citation>
    <scope>IDENTIFICATION</scope>
</reference>